<organism evidence="9 10">
    <name type="scientific">Mycobacterium deserti</name>
    <dbReference type="NCBI Taxonomy" id="2978347"/>
    <lineage>
        <taxon>Bacteria</taxon>
        <taxon>Bacillati</taxon>
        <taxon>Actinomycetota</taxon>
        <taxon>Actinomycetes</taxon>
        <taxon>Mycobacteriales</taxon>
        <taxon>Mycobacteriaceae</taxon>
        <taxon>Mycobacterium</taxon>
    </lineage>
</organism>
<dbReference type="EMBL" id="JAODWD010000002">
    <property type="protein sequence ID" value="MCT7658449.1"/>
    <property type="molecule type" value="Genomic_DNA"/>
</dbReference>
<evidence type="ECO:0000259" key="8">
    <source>
        <dbReference type="PROSITE" id="PS50850"/>
    </source>
</evidence>
<sequence>MSDVIARPAGTREWVGLGLLALPTALLGLDVTVLYLAAPSLAADLRPSATEMLWVMDVYGLMIAGFLITMGTLGDRIGRRRLLMIGAVAFCFASIAAAFAPDATWLIVARALLGVAGATLMPSTLALIGNMFADRRQRALAIGVWATVFALGMAAGPLVGALLLAHFWWGSAFLVAVPLVAVLVAAAPIVLPEYKAPHEGGFDIVSVALSLAAILPIVYAVKHVAVDGIDIQSLIAAVVGAGSAVLFVLRQRVLTAPLLDMTLFTSRAFTAALCVLLIGLIGVGGVMMLVTQYLQLIEGFSATESGLWMGPPAMAMFVAAIGAPLVARRARPGVVMAVTLALSLVGYALLATTGAGQPITVAVGFALVYLGLGAIAALGTDIVVGAAPPSKAGSAAAMSEMVQELGLAVGVALLGSLTTVMYRANIDIPVNTSPDVADHVREDLSSAVAVAAERGPHVVGNAHTAFMAGFNTAAVVAALAVGIVTVVCATMLRHIRPVTNSEP</sequence>
<feature type="transmembrane region" description="Helical" evidence="7">
    <location>
        <begin position="405"/>
        <end position="424"/>
    </location>
</feature>
<dbReference type="Pfam" id="PF07690">
    <property type="entry name" value="MFS_1"/>
    <property type="match status" value="1"/>
</dbReference>
<feature type="transmembrane region" description="Helical" evidence="7">
    <location>
        <begin position="359"/>
        <end position="384"/>
    </location>
</feature>
<feature type="transmembrane region" description="Helical" evidence="7">
    <location>
        <begin position="52"/>
        <end position="70"/>
    </location>
</feature>
<accession>A0ABT2MA28</accession>
<feature type="transmembrane region" description="Helical" evidence="7">
    <location>
        <begin position="334"/>
        <end position="353"/>
    </location>
</feature>
<dbReference type="InterPro" id="IPR011701">
    <property type="entry name" value="MFS"/>
</dbReference>
<evidence type="ECO:0000313" key="10">
    <source>
        <dbReference type="Proteomes" id="UP001206639"/>
    </source>
</evidence>
<feature type="transmembrane region" description="Helical" evidence="7">
    <location>
        <begin position="231"/>
        <end position="249"/>
    </location>
</feature>
<feature type="transmembrane region" description="Helical" evidence="7">
    <location>
        <begin position="473"/>
        <end position="492"/>
    </location>
</feature>
<dbReference type="SUPFAM" id="SSF103473">
    <property type="entry name" value="MFS general substrate transporter"/>
    <property type="match status" value="1"/>
</dbReference>
<evidence type="ECO:0000256" key="3">
    <source>
        <dbReference type="ARBA" id="ARBA00022475"/>
    </source>
</evidence>
<feature type="transmembrane region" description="Helical" evidence="7">
    <location>
        <begin position="140"/>
        <end position="161"/>
    </location>
</feature>
<feature type="domain" description="Major facilitator superfamily (MFS) profile" evidence="8">
    <location>
        <begin position="16"/>
        <end position="500"/>
    </location>
</feature>
<dbReference type="Gene3D" id="1.20.1250.20">
    <property type="entry name" value="MFS general substrate transporter like domains"/>
    <property type="match status" value="1"/>
</dbReference>
<dbReference type="PRINTS" id="PR01036">
    <property type="entry name" value="TCRTETB"/>
</dbReference>
<comment type="caution">
    <text evidence="9">The sequence shown here is derived from an EMBL/GenBank/DDBJ whole genome shotgun (WGS) entry which is preliminary data.</text>
</comment>
<evidence type="ECO:0000256" key="5">
    <source>
        <dbReference type="ARBA" id="ARBA00022989"/>
    </source>
</evidence>
<keyword evidence="6 7" id="KW-0472">Membrane</keyword>
<dbReference type="InterPro" id="IPR020846">
    <property type="entry name" value="MFS_dom"/>
</dbReference>
<feature type="transmembrane region" description="Helical" evidence="7">
    <location>
        <begin position="82"/>
        <end position="101"/>
    </location>
</feature>
<keyword evidence="10" id="KW-1185">Reference proteome</keyword>
<dbReference type="Proteomes" id="UP001206639">
    <property type="component" value="Unassembled WGS sequence"/>
</dbReference>
<feature type="transmembrane region" description="Helical" evidence="7">
    <location>
        <begin position="202"/>
        <end position="219"/>
    </location>
</feature>
<dbReference type="PANTHER" id="PTHR42718:SF47">
    <property type="entry name" value="METHYL VIOLOGEN RESISTANCE PROTEIN SMVA"/>
    <property type="match status" value="1"/>
</dbReference>
<proteinExistence type="predicted"/>
<dbReference type="PANTHER" id="PTHR42718">
    <property type="entry name" value="MAJOR FACILITATOR SUPERFAMILY MULTIDRUG TRANSPORTER MFSC"/>
    <property type="match status" value="1"/>
</dbReference>
<feature type="transmembrane region" description="Helical" evidence="7">
    <location>
        <begin position="306"/>
        <end position="327"/>
    </location>
</feature>
<evidence type="ECO:0000256" key="6">
    <source>
        <dbReference type="ARBA" id="ARBA00023136"/>
    </source>
</evidence>
<name>A0ABT2MA28_9MYCO</name>
<feature type="transmembrane region" description="Helical" evidence="7">
    <location>
        <begin position="14"/>
        <end position="37"/>
    </location>
</feature>
<feature type="transmembrane region" description="Helical" evidence="7">
    <location>
        <begin position="269"/>
        <end position="294"/>
    </location>
</feature>
<keyword evidence="3" id="KW-1003">Cell membrane</keyword>
<evidence type="ECO:0000313" key="9">
    <source>
        <dbReference type="EMBL" id="MCT7658449.1"/>
    </source>
</evidence>
<keyword evidence="4 7" id="KW-0812">Transmembrane</keyword>
<keyword evidence="5 7" id="KW-1133">Transmembrane helix</keyword>
<dbReference type="Gene3D" id="1.20.1720.10">
    <property type="entry name" value="Multidrug resistance protein D"/>
    <property type="match status" value="1"/>
</dbReference>
<dbReference type="RefSeq" id="WP_260992499.1">
    <property type="nucleotide sequence ID" value="NZ_JAODWD010000002.1"/>
</dbReference>
<protein>
    <submittedName>
        <fullName evidence="9">MFS transporter</fullName>
    </submittedName>
</protein>
<reference evidence="10" key="1">
    <citation type="submission" date="2023-07" db="EMBL/GenBank/DDBJ databases">
        <authorList>
            <person name="Deng Y."/>
            <person name="Zhang Y.-Q."/>
        </authorList>
    </citation>
    <scope>NUCLEOTIDE SEQUENCE [LARGE SCALE GENOMIC DNA]</scope>
    <source>
        <strain evidence="10">CPCC 205710</strain>
    </source>
</reference>
<dbReference type="InterPro" id="IPR036259">
    <property type="entry name" value="MFS_trans_sf"/>
</dbReference>
<feature type="transmembrane region" description="Helical" evidence="7">
    <location>
        <begin position="167"/>
        <end position="190"/>
    </location>
</feature>
<feature type="transmembrane region" description="Helical" evidence="7">
    <location>
        <begin position="107"/>
        <end position="128"/>
    </location>
</feature>
<gene>
    <name evidence="9" type="ORF">N4S67_08455</name>
</gene>
<dbReference type="PROSITE" id="PS50850">
    <property type="entry name" value="MFS"/>
    <property type="match status" value="1"/>
</dbReference>
<evidence type="ECO:0000256" key="7">
    <source>
        <dbReference type="SAM" id="Phobius"/>
    </source>
</evidence>
<keyword evidence="2" id="KW-0813">Transport</keyword>
<comment type="subcellular location">
    <subcellularLocation>
        <location evidence="1">Cell membrane</location>
        <topology evidence="1">Multi-pass membrane protein</topology>
    </subcellularLocation>
</comment>
<evidence type="ECO:0000256" key="4">
    <source>
        <dbReference type="ARBA" id="ARBA00022692"/>
    </source>
</evidence>
<dbReference type="CDD" id="cd17321">
    <property type="entry name" value="MFS_MMR_MDR_like"/>
    <property type="match status" value="1"/>
</dbReference>
<evidence type="ECO:0000256" key="1">
    <source>
        <dbReference type="ARBA" id="ARBA00004651"/>
    </source>
</evidence>
<evidence type="ECO:0000256" key="2">
    <source>
        <dbReference type="ARBA" id="ARBA00022448"/>
    </source>
</evidence>